<proteinExistence type="predicted"/>
<evidence type="ECO:0000313" key="2">
    <source>
        <dbReference type="Proteomes" id="UP001431783"/>
    </source>
</evidence>
<organism evidence="1 2">
    <name type="scientific">Henosepilachna vigintioctopunctata</name>
    <dbReference type="NCBI Taxonomy" id="420089"/>
    <lineage>
        <taxon>Eukaryota</taxon>
        <taxon>Metazoa</taxon>
        <taxon>Ecdysozoa</taxon>
        <taxon>Arthropoda</taxon>
        <taxon>Hexapoda</taxon>
        <taxon>Insecta</taxon>
        <taxon>Pterygota</taxon>
        <taxon>Neoptera</taxon>
        <taxon>Endopterygota</taxon>
        <taxon>Coleoptera</taxon>
        <taxon>Polyphaga</taxon>
        <taxon>Cucujiformia</taxon>
        <taxon>Coccinelloidea</taxon>
        <taxon>Coccinellidae</taxon>
        <taxon>Epilachninae</taxon>
        <taxon>Epilachnini</taxon>
        <taxon>Henosepilachna</taxon>
    </lineage>
</organism>
<name>A0AAW1U3H6_9CUCU</name>
<protein>
    <submittedName>
        <fullName evidence="1">Uncharacterized protein</fullName>
    </submittedName>
</protein>
<dbReference type="AlphaFoldDB" id="A0AAW1U3H6"/>
<dbReference type="EMBL" id="JARQZJ010000033">
    <property type="protein sequence ID" value="KAK9875533.1"/>
    <property type="molecule type" value="Genomic_DNA"/>
</dbReference>
<keyword evidence="2" id="KW-1185">Reference proteome</keyword>
<sequence length="109" mass="12744">MEETTIIDHLKNQGINEVKCVLLKSNRPEEYSSLKLTVSELSFEALKIQIFGQRVRNNFFSVCQNPGEKMRQRKSLFIQIACNKSVIKAVKRNEDARTRLPKWSVLNYR</sequence>
<gene>
    <name evidence="1" type="ORF">WA026_007921</name>
</gene>
<evidence type="ECO:0000313" key="1">
    <source>
        <dbReference type="EMBL" id="KAK9875533.1"/>
    </source>
</evidence>
<comment type="caution">
    <text evidence="1">The sequence shown here is derived from an EMBL/GenBank/DDBJ whole genome shotgun (WGS) entry which is preliminary data.</text>
</comment>
<accession>A0AAW1U3H6</accession>
<dbReference type="Proteomes" id="UP001431783">
    <property type="component" value="Unassembled WGS sequence"/>
</dbReference>
<reference evidence="1 2" key="1">
    <citation type="submission" date="2023-03" db="EMBL/GenBank/DDBJ databases">
        <title>Genome insight into feeding habits of ladybird beetles.</title>
        <authorList>
            <person name="Li H.-S."/>
            <person name="Huang Y.-H."/>
            <person name="Pang H."/>
        </authorList>
    </citation>
    <scope>NUCLEOTIDE SEQUENCE [LARGE SCALE GENOMIC DNA]</scope>
    <source>
        <strain evidence="1">SYSU_2023b</strain>
        <tissue evidence="1">Whole body</tissue>
    </source>
</reference>